<dbReference type="EMBL" id="JAWDGP010003782">
    <property type="protein sequence ID" value="KAK3770950.1"/>
    <property type="molecule type" value="Genomic_DNA"/>
</dbReference>
<keyword evidence="2" id="KW-1185">Reference proteome</keyword>
<dbReference type="Proteomes" id="UP001283361">
    <property type="component" value="Unassembled WGS sequence"/>
</dbReference>
<protein>
    <submittedName>
        <fullName evidence="1">Uncharacterized protein</fullName>
    </submittedName>
</protein>
<dbReference type="AlphaFoldDB" id="A0AAE0ZKP0"/>
<accession>A0AAE0ZKP0</accession>
<evidence type="ECO:0000313" key="1">
    <source>
        <dbReference type="EMBL" id="KAK3770950.1"/>
    </source>
</evidence>
<gene>
    <name evidence="1" type="ORF">RRG08_061833</name>
</gene>
<reference evidence="1" key="1">
    <citation type="journal article" date="2023" name="G3 (Bethesda)">
        <title>A reference genome for the long-term kleptoplast-retaining sea slug Elysia crispata morphotype clarki.</title>
        <authorList>
            <person name="Eastman K.E."/>
            <person name="Pendleton A.L."/>
            <person name="Shaikh M.A."/>
            <person name="Suttiyut T."/>
            <person name="Ogas R."/>
            <person name="Tomko P."/>
            <person name="Gavelis G."/>
            <person name="Widhalm J.R."/>
            <person name="Wisecaver J.H."/>
        </authorList>
    </citation>
    <scope>NUCLEOTIDE SEQUENCE</scope>
    <source>
        <strain evidence="1">ECLA1</strain>
    </source>
</reference>
<evidence type="ECO:0000313" key="2">
    <source>
        <dbReference type="Proteomes" id="UP001283361"/>
    </source>
</evidence>
<sequence length="88" mass="9487">MATPVCLADGVSLNRGFNLISAVLGSTAPLGLKFNTLVDSGNLGQKSLQKQLRDLQGRNNLHHRVVIGLPSELNDEDSYVTNELLQCP</sequence>
<name>A0AAE0ZKP0_9GAST</name>
<proteinExistence type="predicted"/>
<comment type="caution">
    <text evidence="1">The sequence shown here is derived from an EMBL/GenBank/DDBJ whole genome shotgun (WGS) entry which is preliminary data.</text>
</comment>
<organism evidence="1 2">
    <name type="scientific">Elysia crispata</name>
    <name type="common">lettuce slug</name>
    <dbReference type="NCBI Taxonomy" id="231223"/>
    <lineage>
        <taxon>Eukaryota</taxon>
        <taxon>Metazoa</taxon>
        <taxon>Spiralia</taxon>
        <taxon>Lophotrochozoa</taxon>
        <taxon>Mollusca</taxon>
        <taxon>Gastropoda</taxon>
        <taxon>Heterobranchia</taxon>
        <taxon>Euthyneura</taxon>
        <taxon>Panpulmonata</taxon>
        <taxon>Sacoglossa</taxon>
        <taxon>Placobranchoidea</taxon>
        <taxon>Plakobranchidae</taxon>
        <taxon>Elysia</taxon>
    </lineage>
</organism>